<dbReference type="GO" id="GO:0005737">
    <property type="term" value="C:cytoplasm"/>
    <property type="evidence" value="ECO:0007669"/>
    <property type="project" value="TreeGrafter"/>
</dbReference>
<dbReference type="SMART" id="SM00535">
    <property type="entry name" value="RIBOc"/>
    <property type="match status" value="1"/>
</dbReference>
<evidence type="ECO:0000256" key="4">
    <source>
        <dbReference type="ARBA" id="ARBA00022723"/>
    </source>
</evidence>
<accession>A0A9D5GXM2</accession>
<evidence type="ECO:0000313" key="12">
    <source>
        <dbReference type="EMBL" id="KAI5445005.1"/>
    </source>
</evidence>
<keyword evidence="13" id="KW-1185">Reference proteome</keyword>
<gene>
    <name evidence="12" type="ORF">KIW84_013325</name>
</gene>
<feature type="domain" description="DRBM" evidence="10">
    <location>
        <begin position="148"/>
        <end position="224"/>
    </location>
</feature>
<dbReference type="InterPro" id="IPR036389">
    <property type="entry name" value="RNase_III_sf"/>
</dbReference>
<dbReference type="CDD" id="cd00593">
    <property type="entry name" value="RIBOc"/>
    <property type="match status" value="1"/>
</dbReference>
<dbReference type="InterPro" id="IPR014720">
    <property type="entry name" value="dsRBD_dom"/>
</dbReference>
<dbReference type="Gramene" id="Psat01G0332500-T1">
    <property type="protein sequence ID" value="KAI5445005.1"/>
    <property type="gene ID" value="KIW84_013325"/>
</dbReference>
<comment type="cofactor">
    <cofactor evidence="2">
        <name>Mg(2+)</name>
        <dbReference type="ChEBI" id="CHEBI:18420"/>
    </cofactor>
</comment>
<comment type="caution">
    <text evidence="12">The sequence shown here is derived from an EMBL/GenBank/DDBJ whole genome shotgun (WGS) entry which is preliminary data.</text>
</comment>
<organism evidence="12 13">
    <name type="scientific">Pisum sativum</name>
    <name type="common">Garden pea</name>
    <name type="synonym">Lathyrus oleraceus</name>
    <dbReference type="NCBI Taxonomy" id="3888"/>
    <lineage>
        <taxon>Eukaryota</taxon>
        <taxon>Viridiplantae</taxon>
        <taxon>Streptophyta</taxon>
        <taxon>Embryophyta</taxon>
        <taxon>Tracheophyta</taxon>
        <taxon>Spermatophyta</taxon>
        <taxon>Magnoliopsida</taxon>
        <taxon>eudicotyledons</taxon>
        <taxon>Gunneridae</taxon>
        <taxon>Pentapetalae</taxon>
        <taxon>rosids</taxon>
        <taxon>fabids</taxon>
        <taxon>Fabales</taxon>
        <taxon>Fabaceae</taxon>
        <taxon>Papilionoideae</taxon>
        <taxon>50 kb inversion clade</taxon>
        <taxon>NPAAA clade</taxon>
        <taxon>Hologalegina</taxon>
        <taxon>IRL clade</taxon>
        <taxon>Fabeae</taxon>
        <taxon>Lathyrus</taxon>
    </lineage>
</organism>
<dbReference type="GO" id="GO:0046872">
    <property type="term" value="F:metal ion binding"/>
    <property type="evidence" value="ECO:0007669"/>
    <property type="project" value="UniProtKB-KW"/>
</dbReference>
<dbReference type="GO" id="GO:0004525">
    <property type="term" value="F:ribonuclease III activity"/>
    <property type="evidence" value="ECO:0007669"/>
    <property type="project" value="InterPro"/>
</dbReference>
<evidence type="ECO:0000259" key="11">
    <source>
        <dbReference type="PROSITE" id="PS50142"/>
    </source>
</evidence>
<dbReference type="GO" id="GO:0030422">
    <property type="term" value="P:siRNA processing"/>
    <property type="evidence" value="ECO:0007669"/>
    <property type="project" value="TreeGrafter"/>
</dbReference>
<evidence type="ECO:0000256" key="9">
    <source>
        <dbReference type="PROSITE-ProRule" id="PRU00266"/>
    </source>
</evidence>
<dbReference type="Pfam" id="PF00035">
    <property type="entry name" value="dsrm"/>
    <property type="match status" value="1"/>
</dbReference>
<proteinExistence type="predicted"/>
<feature type="domain" description="RNase III" evidence="11">
    <location>
        <begin position="7"/>
        <end position="151"/>
    </location>
</feature>
<evidence type="ECO:0000256" key="5">
    <source>
        <dbReference type="ARBA" id="ARBA00022759"/>
    </source>
</evidence>
<dbReference type="Gene3D" id="3.30.160.20">
    <property type="match status" value="2"/>
</dbReference>
<keyword evidence="6" id="KW-0378">Hydrolase</keyword>
<dbReference type="PROSITE" id="PS50142">
    <property type="entry name" value="RNASE_3_2"/>
    <property type="match status" value="1"/>
</dbReference>
<dbReference type="PROSITE" id="PS00517">
    <property type="entry name" value="RNASE_3_1"/>
    <property type="match status" value="1"/>
</dbReference>
<evidence type="ECO:0000313" key="13">
    <source>
        <dbReference type="Proteomes" id="UP001058974"/>
    </source>
</evidence>
<evidence type="ECO:0000256" key="2">
    <source>
        <dbReference type="ARBA" id="ARBA00001946"/>
    </source>
</evidence>
<dbReference type="Pfam" id="PF00636">
    <property type="entry name" value="Ribonuclease_3"/>
    <property type="match status" value="1"/>
</dbReference>
<evidence type="ECO:0000256" key="1">
    <source>
        <dbReference type="ARBA" id="ARBA00001936"/>
    </source>
</evidence>
<dbReference type="PANTHER" id="PTHR14950:SF49">
    <property type="entry name" value="RIBONUCLEASE 3-LIKE PROTEIN 2-RELATED"/>
    <property type="match status" value="1"/>
</dbReference>
<dbReference type="EMBL" id="JAMSHJ010000001">
    <property type="protein sequence ID" value="KAI5445005.1"/>
    <property type="molecule type" value="Genomic_DNA"/>
</dbReference>
<dbReference type="Gene3D" id="1.10.1520.10">
    <property type="entry name" value="Ribonuclease III domain"/>
    <property type="match status" value="1"/>
</dbReference>
<dbReference type="FunFam" id="1.10.1520.10:FF:000004">
    <property type="entry name" value="Endoribonuclease dicer-like 1"/>
    <property type="match status" value="1"/>
</dbReference>
<feature type="domain" description="DRBM" evidence="10">
    <location>
        <begin position="328"/>
        <end position="382"/>
    </location>
</feature>
<dbReference type="PROSITE" id="PS50137">
    <property type="entry name" value="DS_RBD"/>
    <property type="match status" value="2"/>
</dbReference>
<dbReference type="PANTHER" id="PTHR14950">
    <property type="entry name" value="DICER-RELATED"/>
    <property type="match status" value="1"/>
</dbReference>
<evidence type="ECO:0000256" key="6">
    <source>
        <dbReference type="ARBA" id="ARBA00022801"/>
    </source>
</evidence>
<keyword evidence="3" id="KW-0540">Nuclease</keyword>
<evidence type="ECO:0000256" key="7">
    <source>
        <dbReference type="ARBA" id="ARBA00022842"/>
    </source>
</evidence>
<reference evidence="12 13" key="1">
    <citation type="journal article" date="2022" name="Nat. Genet.">
        <title>Improved pea reference genome and pan-genome highlight genomic features and evolutionary characteristics.</title>
        <authorList>
            <person name="Yang T."/>
            <person name="Liu R."/>
            <person name="Luo Y."/>
            <person name="Hu S."/>
            <person name="Wang D."/>
            <person name="Wang C."/>
            <person name="Pandey M.K."/>
            <person name="Ge S."/>
            <person name="Xu Q."/>
            <person name="Li N."/>
            <person name="Li G."/>
            <person name="Huang Y."/>
            <person name="Saxena R.K."/>
            <person name="Ji Y."/>
            <person name="Li M."/>
            <person name="Yan X."/>
            <person name="He Y."/>
            <person name="Liu Y."/>
            <person name="Wang X."/>
            <person name="Xiang C."/>
            <person name="Varshney R.K."/>
            <person name="Ding H."/>
            <person name="Gao S."/>
            <person name="Zong X."/>
        </authorList>
    </citation>
    <scope>NUCLEOTIDE SEQUENCE [LARGE SCALE GENOMIC DNA]</scope>
    <source>
        <strain evidence="12 13">cv. Zhongwan 6</strain>
    </source>
</reference>
<dbReference type="GO" id="GO:0005634">
    <property type="term" value="C:nucleus"/>
    <property type="evidence" value="ECO:0007669"/>
    <property type="project" value="TreeGrafter"/>
</dbReference>
<protein>
    <submittedName>
        <fullName evidence="12">Uncharacterized protein</fullName>
    </submittedName>
</protein>
<name>A0A9D5GXM2_PEA</name>
<keyword evidence="8 9" id="KW-0694">RNA-binding</keyword>
<dbReference type="GO" id="GO:0003723">
    <property type="term" value="F:RNA binding"/>
    <property type="evidence" value="ECO:0007669"/>
    <property type="project" value="UniProtKB-UniRule"/>
</dbReference>
<dbReference type="Proteomes" id="UP001058974">
    <property type="component" value="Chromosome 1"/>
</dbReference>
<dbReference type="InterPro" id="IPR000999">
    <property type="entry name" value="RNase_III_dom"/>
</dbReference>
<comment type="cofactor">
    <cofactor evidence="1">
        <name>Mn(2+)</name>
        <dbReference type="ChEBI" id="CHEBI:29035"/>
    </cofactor>
</comment>
<dbReference type="SUPFAM" id="SSF69065">
    <property type="entry name" value="RNase III domain-like"/>
    <property type="match status" value="1"/>
</dbReference>
<dbReference type="SUPFAM" id="SSF54768">
    <property type="entry name" value="dsRNA-binding domain-like"/>
    <property type="match status" value="1"/>
</dbReference>
<evidence type="ECO:0000259" key="10">
    <source>
        <dbReference type="PROSITE" id="PS50137"/>
    </source>
</evidence>
<keyword evidence="5" id="KW-0255">Endonuclease</keyword>
<dbReference type="SMART" id="SM00358">
    <property type="entry name" value="DSRM"/>
    <property type="match status" value="2"/>
</dbReference>
<dbReference type="AlphaFoldDB" id="A0A9D5GXM2"/>
<keyword evidence="4" id="KW-0479">Metal-binding</keyword>
<sequence>MKMEASVSAVEKIIGYTFQNKKLLEQALTHTSYPEAVSYERLEFVGDAVLGLAISNHLFLAYSSVDPGTLSLLRAANVSTEKLARAAVRNGLHRYVRHNTFSIVDAINEFVEAVDCEDDCVVVKYGGSVKAPKILADIVESIAAAVYVDVVTLQDLEQKPQLVTMLYEICQKNGKKVDIEQQRNGAKSTANVYVDGELVASASSDQKDIARLEAAKAALHKLERLLPATTMIRDCYVGIDGTFEVEAAKQKLYAICGIKKWPKPVYRFEKPKNDEDEECIIFLKIVFLLAGTVKLLLAFEDCLHIPSHKLICLCRACKLISCFSMMFYNIVKDEGTPQDKKFVTAVQIATPSATLQMSGDEKSRVKDAENSAASLMIRALQQHKYV</sequence>
<evidence type="ECO:0000256" key="3">
    <source>
        <dbReference type="ARBA" id="ARBA00022722"/>
    </source>
</evidence>
<evidence type="ECO:0000256" key="8">
    <source>
        <dbReference type="ARBA" id="ARBA00022884"/>
    </source>
</evidence>
<keyword evidence="7" id="KW-0460">Magnesium</keyword>